<dbReference type="Proteomes" id="UP000736787">
    <property type="component" value="Unassembled WGS sequence"/>
</dbReference>
<accession>A0A8T1AUC4</accession>
<sequence length="150" mass="17110">MLDCTFADVLVQYPGDVVYLNNLVQYSVLLGYQPPETAEIDKWGASFGEVIVIEKDRVDSFTYATKIASGSRRGSKDAWVALLSAYCIMEGREWHYANYKEEKHIFMEKLQAPEETIRASKAAAGKWDKKKRLVERLKAAREAKKQKNKA</sequence>
<name>A0A8T1AUC4_9STRA</name>
<reference evidence="1" key="1">
    <citation type="submission" date="2018-10" db="EMBL/GenBank/DDBJ databases">
        <title>Effector identification in a new, highly contiguous assembly of the strawberry crown rot pathogen Phytophthora cactorum.</title>
        <authorList>
            <person name="Armitage A.D."/>
            <person name="Nellist C.F."/>
            <person name="Bates H."/>
            <person name="Vickerstaff R.J."/>
            <person name="Harrison R.J."/>
        </authorList>
    </citation>
    <scope>NUCLEOTIDE SEQUENCE</scope>
    <source>
        <strain evidence="1">4040</strain>
    </source>
</reference>
<gene>
    <name evidence="1" type="ORF">PC117_g25214</name>
</gene>
<evidence type="ECO:0000313" key="2">
    <source>
        <dbReference type="Proteomes" id="UP000736787"/>
    </source>
</evidence>
<comment type="caution">
    <text evidence="1">The sequence shown here is derived from an EMBL/GenBank/DDBJ whole genome shotgun (WGS) entry which is preliminary data.</text>
</comment>
<dbReference type="AlphaFoldDB" id="A0A8T1AUC4"/>
<protein>
    <submittedName>
        <fullName evidence="1">Uncharacterized protein</fullName>
    </submittedName>
</protein>
<evidence type="ECO:0000313" key="1">
    <source>
        <dbReference type="EMBL" id="KAG2887245.1"/>
    </source>
</evidence>
<proteinExistence type="predicted"/>
<dbReference type="EMBL" id="RCMK01001892">
    <property type="protein sequence ID" value="KAG2887245.1"/>
    <property type="molecule type" value="Genomic_DNA"/>
</dbReference>
<organism evidence="1 2">
    <name type="scientific">Phytophthora cactorum</name>
    <dbReference type="NCBI Taxonomy" id="29920"/>
    <lineage>
        <taxon>Eukaryota</taxon>
        <taxon>Sar</taxon>
        <taxon>Stramenopiles</taxon>
        <taxon>Oomycota</taxon>
        <taxon>Peronosporomycetes</taxon>
        <taxon>Peronosporales</taxon>
        <taxon>Peronosporaceae</taxon>
        <taxon>Phytophthora</taxon>
    </lineage>
</organism>
<dbReference type="VEuPathDB" id="FungiDB:PC110_g13505"/>